<evidence type="ECO:0000313" key="2">
    <source>
        <dbReference type="Proteomes" id="UP000069654"/>
    </source>
</evidence>
<reference evidence="2" key="2">
    <citation type="submission" date="2016-02" db="EMBL/GenBank/DDBJ databases">
        <title>Draft genome sequence of five rapidly growing Mycobacterium species.</title>
        <authorList>
            <person name="Katahira K."/>
            <person name="Gotou Y."/>
            <person name="Iida K."/>
            <person name="Ogura Y."/>
            <person name="Hayashi T."/>
        </authorList>
    </citation>
    <scope>NUCLEOTIDE SEQUENCE [LARGE SCALE GENOMIC DNA]</scope>
    <source>
        <strain evidence="2">JCM6362</strain>
    </source>
</reference>
<proteinExistence type="predicted"/>
<dbReference type="STRING" id="1797.RMCT_2576"/>
<reference evidence="1 2" key="1">
    <citation type="journal article" date="2016" name="Genome Announc.">
        <title>Draft Genome Sequences of Five Rapidly Growing Mycobacterium Species, M. thermoresistibile, M. fortuitum subsp. acetamidolyticum, M. canariasense, M. brisbanense, and M. novocastrense.</title>
        <authorList>
            <person name="Katahira K."/>
            <person name="Ogura Y."/>
            <person name="Gotoh Y."/>
            <person name="Hayashi T."/>
        </authorList>
    </citation>
    <scope>NUCLEOTIDE SEQUENCE [LARGE SCALE GENOMIC DNA]</scope>
    <source>
        <strain evidence="1 2">JCM6362</strain>
    </source>
</reference>
<comment type="caution">
    <text evidence="1">The sequence shown here is derived from an EMBL/GenBank/DDBJ whole genome shotgun (WGS) entry which is preliminary data.</text>
</comment>
<keyword evidence="1" id="KW-0378">Hydrolase</keyword>
<gene>
    <name evidence="1" type="ORF">RMCT_2576</name>
</gene>
<protein>
    <submittedName>
        <fullName evidence="1">HAD family hydrolase</fullName>
    </submittedName>
</protein>
<accession>A0A124E8G0</accession>
<name>A0A124E8G0_MYCTH</name>
<evidence type="ECO:0000313" key="1">
    <source>
        <dbReference type="EMBL" id="GAT15606.1"/>
    </source>
</evidence>
<dbReference type="GO" id="GO:0016787">
    <property type="term" value="F:hydrolase activity"/>
    <property type="evidence" value="ECO:0007669"/>
    <property type="project" value="UniProtKB-KW"/>
</dbReference>
<organism evidence="1 2">
    <name type="scientific">Mycolicibacterium thermoresistibile</name>
    <name type="common">Mycobacterium thermoresistibile</name>
    <dbReference type="NCBI Taxonomy" id="1797"/>
    <lineage>
        <taxon>Bacteria</taxon>
        <taxon>Bacillati</taxon>
        <taxon>Actinomycetota</taxon>
        <taxon>Actinomycetes</taxon>
        <taxon>Mycobacteriales</taxon>
        <taxon>Mycobacteriaceae</taxon>
        <taxon>Mycolicibacterium</taxon>
    </lineage>
</organism>
<sequence>MLFDFSGTLFRLEEDASWFGGMTIAEQREVDRHVQVELMRLVLVDPLPSGQRPDGLRTALRDHGLRV</sequence>
<dbReference type="Proteomes" id="UP000069654">
    <property type="component" value="Unassembled WGS sequence"/>
</dbReference>
<dbReference type="EMBL" id="BCTB01000018">
    <property type="protein sequence ID" value="GAT15606.1"/>
    <property type="molecule type" value="Genomic_DNA"/>
</dbReference>
<dbReference type="AlphaFoldDB" id="A0A124E8G0"/>